<accession>A0A3P3YH39</accession>
<dbReference type="GO" id="GO:0097053">
    <property type="term" value="P:L-kynurenine catabolic process"/>
    <property type="evidence" value="ECO:0007669"/>
    <property type="project" value="UniProtKB-UniRule"/>
</dbReference>
<evidence type="ECO:0000256" key="4">
    <source>
        <dbReference type="HAMAP-Rule" id="MF_03017"/>
    </source>
</evidence>
<dbReference type="Pfam" id="PF22580">
    <property type="entry name" value="KYNU_C"/>
    <property type="match status" value="1"/>
</dbReference>
<protein>
    <recommendedName>
        <fullName evidence="4 5">Kynureninase</fullName>
        <ecNumber evidence="4 5">3.7.1.3</ecNumber>
    </recommendedName>
    <alternativeName>
        <fullName evidence="4">L-kynurenine hydrolase</fullName>
    </alternativeName>
</protein>
<name>A0A3P3YH39_PLABS</name>
<dbReference type="SUPFAM" id="SSF53383">
    <property type="entry name" value="PLP-dependent transferases"/>
    <property type="match status" value="1"/>
</dbReference>
<evidence type="ECO:0000256" key="2">
    <source>
        <dbReference type="ARBA" id="ARBA00022801"/>
    </source>
</evidence>
<comment type="pathway">
    <text evidence="4 5">Amino-acid degradation; L-kynurenine degradation; L-alanine and anthranilate from L-kynurenine: step 1/1.</text>
</comment>
<dbReference type="HAMAP" id="MF_01970">
    <property type="entry name" value="Kynureninase"/>
    <property type="match status" value="1"/>
</dbReference>
<keyword evidence="6" id="KW-0496">Mitochondrion</keyword>
<comment type="subunit">
    <text evidence="4 5">Homodimer.</text>
</comment>
<comment type="similarity">
    <text evidence="4 5">Belongs to the kynureninase family.</text>
</comment>
<dbReference type="InterPro" id="IPR015421">
    <property type="entry name" value="PyrdxlP-dep_Trfase_major"/>
</dbReference>
<feature type="binding site" evidence="4">
    <location>
        <position position="255"/>
    </location>
    <ligand>
        <name>pyridoxal 5'-phosphate</name>
        <dbReference type="ChEBI" id="CHEBI:597326"/>
    </ligand>
</feature>
<dbReference type="GO" id="GO:0043420">
    <property type="term" value="P:anthranilate metabolic process"/>
    <property type="evidence" value="ECO:0007669"/>
    <property type="project" value="UniProtKB-UniRule"/>
</dbReference>
<evidence type="ECO:0000313" key="6">
    <source>
        <dbReference type="EMBL" id="SPQ99498.1"/>
    </source>
</evidence>
<keyword evidence="3 4" id="KW-0663">Pyridoxal phosphate</keyword>
<comment type="caution">
    <text evidence="4">Lacks conserved residue(s) required for the propagation of feature annotation.</text>
</comment>
<dbReference type="EMBL" id="OVEO01000012">
    <property type="protein sequence ID" value="SPQ99498.1"/>
    <property type="molecule type" value="Genomic_DNA"/>
</dbReference>
<comment type="subcellular location">
    <subcellularLocation>
        <location evidence="4 5">Cytoplasm</location>
    </subcellularLocation>
</comment>
<feature type="binding site" evidence="4">
    <location>
        <position position="117"/>
    </location>
    <ligand>
        <name>pyridoxal 5'-phosphate</name>
        <dbReference type="ChEBI" id="CHEBI:597326"/>
    </ligand>
</feature>
<dbReference type="InterPro" id="IPR015422">
    <property type="entry name" value="PyrdxlP-dep_Trfase_small"/>
</dbReference>
<dbReference type="AlphaFoldDB" id="A0A3P3YH39"/>
<dbReference type="Gene3D" id="3.40.640.10">
    <property type="entry name" value="Type I PLP-dependent aspartate aminotransferase-like (Major domain)"/>
    <property type="match status" value="1"/>
</dbReference>
<comment type="cofactor">
    <cofactor evidence="4 5">
        <name>pyridoxal 5'-phosphate</name>
        <dbReference type="ChEBI" id="CHEBI:597326"/>
    </cofactor>
</comment>
<sequence length="454" mass="50253">MSIEQAMVTRGLAGESRAFALAMDEEDALARYRDEFAFPAGPDGRRGIYLCGNSLGLMSFRSRRYINEELDKWASVGVEGHFADKRPWARIDECVTGYMAEIVGARSVDEVAVMNSLSVNLHLLLMAFFRPTSTRYKILVEDGLFCSDSHIVMSQLRYHGLDPSSALVKLRPLPGQTCLRTDDIVKCIHELGDSLALVMFPGVQYYTGQLFDIGVISAAAHAVGAYVGWDLAHAVGNAVLHLHDHNADFAVWCSYKYLNSGPGGIAGAFLHERHHGNEALLEKRLEGWWGQRLADRFAMKAVHNPVPGAQSFQMSNPCVLAIVSLLGSLEIFHEATMQNIADKQVLITGYLEYLIKQTFTGDEVEQLTPPEPKNRGSQISLRFRGVPVRQVHARLTAMGVISDVRDPDSIRVCPAPLYNSFIDVLNFSSILRKAFDETRSLSQTSALLDANSHI</sequence>
<dbReference type="GO" id="GO:0030170">
    <property type="term" value="F:pyridoxal phosphate binding"/>
    <property type="evidence" value="ECO:0007669"/>
    <property type="project" value="UniProtKB-UniRule"/>
</dbReference>
<feature type="binding site" evidence="4">
    <location>
        <position position="233"/>
    </location>
    <ligand>
        <name>pyridoxal 5'-phosphate</name>
        <dbReference type="ChEBI" id="CHEBI:597326"/>
    </ligand>
</feature>
<dbReference type="GO" id="GO:0030429">
    <property type="term" value="F:kynureninase activity"/>
    <property type="evidence" value="ECO:0007669"/>
    <property type="project" value="UniProtKB-UniRule"/>
</dbReference>
<dbReference type="FunFam" id="3.40.640.10:FF:000031">
    <property type="entry name" value="Kynureninase"/>
    <property type="match status" value="1"/>
</dbReference>
<dbReference type="UniPathway" id="UPA00253">
    <property type="reaction ID" value="UER00329"/>
</dbReference>
<keyword evidence="2 4" id="KW-0378">Hydrolase</keyword>
<proteinExistence type="inferred from homology"/>
<gene>
    <name evidence="4" type="primary">KYNU</name>
    <name evidence="6" type="ORF">PLBR_LOCUS6713</name>
</gene>
<comment type="pathway">
    <text evidence="4 5">Cofactor biosynthesis; NAD(+) biosynthesis; quinolinate from L-kynurenine: step 2/3.</text>
</comment>
<dbReference type="InterPro" id="IPR015424">
    <property type="entry name" value="PyrdxlP-dep_Trfase"/>
</dbReference>
<keyword evidence="4 5" id="KW-0963">Cytoplasm</keyword>
<evidence type="ECO:0000256" key="3">
    <source>
        <dbReference type="ARBA" id="ARBA00022898"/>
    </source>
</evidence>
<dbReference type="GO" id="GO:0019441">
    <property type="term" value="P:L-tryptophan catabolic process to kynurenine"/>
    <property type="evidence" value="ECO:0007669"/>
    <property type="project" value="TreeGrafter"/>
</dbReference>
<feature type="modified residue" description="N6-(pyridoxal phosphate)lysine" evidence="4">
    <location>
        <position position="256"/>
    </location>
</feature>
<evidence type="ECO:0000313" key="7">
    <source>
        <dbReference type="Proteomes" id="UP000290189"/>
    </source>
</evidence>
<dbReference type="PANTHER" id="PTHR14084:SF0">
    <property type="entry name" value="KYNURENINASE"/>
    <property type="match status" value="1"/>
</dbReference>
<feature type="binding site" evidence="4">
    <location>
        <position position="288"/>
    </location>
    <ligand>
        <name>pyridoxal 5'-phosphate</name>
        <dbReference type="ChEBI" id="CHEBI:597326"/>
    </ligand>
</feature>
<evidence type="ECO:0000256" key="1">
    <source>
        <dbReference type="ARBA" id="ARBA00022642"/>
    </source>
</evidence>
<dbReference type="UniPathway" id="UPA00334">
    <property type="reaction ID" value="UER00455"/>
</dbReference>
<feature type="binding site" evidence="4">
    <location>
        <position position="118"/>
    </location>
    <ligand>
        <name>pyridoxal 5'-phosphate</name>
        <dbReference type="ChEBI" id="CHEBI:597326"/>
    </ligand>
</feature>
<dbReference type="Proteomes" id="UP000290189">
    <property type="component" value="Unassembled WGS sequence"/>
</dbReference>
<dbReference type="Gene3D" id="3.90.1150.10">
    <property type="entry name" value="Aspartate Aminotransferase, domain 1"/>
    <property type="match status" value="1"/>
</dbReference>
<feature type="binding site" evidence="4">
    <location>
        <position position="316"/>
    </location>
    <ligand>
        <name>pyridoxal 5'-phosphate</name>
        <dbReference type="ChEBI" id="CHEBI:597326"/>
    </ligand>
</feature>
<dbReference type="InterPro" id="IPR010111">
    <property type="entry name" value="Kynureninase"/>
</dbReference>
<dbReference type="GO" id="GO:0034354">
    <property type="term" value="P:'de novo' NAD+ biosynthetic process from L-tryptophan"/>
    <property type="evidence" value="ECO:0007669"/>
    <property type="project" value="UniProtKB-UniRule"/>
</dbReference>
<reference evidence="6 7" key="1">
    <citation type="submission" date="2018-03" db="EMBL/GenBank/DDBJ databases">
        <authorList>
            <person name="Fogelqvist J."/>
        </authorList>
    </citation>
    <scope>NUCLEOTIDE SEQUENCE [LARGE SCALE GENOMIC DNA]</scope>
</reference>
<organism evidence="6 7">
    <name type="scientific">Plasmodiophora brassicae</name>
    <name type="common">Clubroot disease agent</name>
    <dbReference type="NCBI Taxonomy" id="37360"/>
    <lineage>
        <taxon>Eukaryota</taxon>
        <taxon>Sar</taxon>
        <taxon>Rhizaria</taxon>
        <taxon>Endomyxa</taxon>
        <taxon>Phytomyxea</taxon>
        <taxon>Plasmodiophorida</taxon>
        <taxon>Plasmodiophoridae</taxon>
        <taxon>Plasmodiophora</taxon>
    </lineage>
</organism>
<feature type="binding site" evidence="4">
    <location>
        <position position="230"/>
    </location>
    <ligand>
        <name>pyridoxal 5'-phosphate</name>
        <dbReference type="ChEBI" id="CHEBI:597326"/>
    </ligand>
</feature>
<comment type="catalytic activity">
    <reaction evidence="5">
        <text>3-hydroxy-L-kynurenine + H2O = 3-hydroxyanthranilate + L-alanine + H(+)</text>
        <dbReference type="Rhea" id="RHEA:25143"/>
        <dbReference type="ChEBI" id="CHEBI:15377"/>
        <dbReference type="ChEBI" id="CHEBI:15378"/>
        <dbReference type="ChEBI" id="CHEBI:36559"/>
        <dbReference type="ChEBI" id="CHEBI:57972"/>
        <dbReference type="ChEBI" id="CHEBI:58125"/>
        <dbReference type="EC" id="3.7.1.3"/>
    </reaction>
</comment>
<evidence type="ECO:0000256" key="5">
    <source>
        <dbReference type="PIRNR" id="PIRNR038800"/>
    </source>
</evidence>
<dbReference type="NCBIfam" id="TIGR01814">
    <property type="entry name" value="kynureninase"/>
    <property type="match status" value="1"/>
</dbReference>
<dbReference type="GO" id="GO:0019805">
    <property type="term" value="P:quinolinate biosynthetic process"/>
    <property type="evidence" value="ECO:0007669"/>
    <property type="project" value="UniProtKB-UniRule"/>
</dbReference>
<dbReference type="PIRSF" id="PIRSF038800">
    <property type="entry name" value="KYNU"/>
    <property type="match status" value="1"/>
</dbReference>
<dbReference type="GO" id="GO:0005737">
    <property type="term" value="C:cytoplasm"/>
    <property type="evidence" value="ECO:0007669"/>
    <property type="project" value="UniProtKB-SubCell"/>
</dbReference>
<keyword evidence="1 4" id="KW-0662">Pyridine nucleotide biosynthesis</keyword>
<comment type="catalytic activity">
    <reaction evidence="4 5">
        <text>L-kynurenine + H2O = anthranilate + L-alanine + H(+)</text>
        <dbReference type="Rhea" id="RHEA:16813"/>
        <dbReference type="ChEBI" id="CHEBI:15377"/>
        <dbReference type="ChEBI" id="CHEBI:15378"/>
        <dbReference type="ChEBI" id="CHEBI:16567"/>
        <dbReference type="ChEBI" id="CHEBI:57959"/>
        <dbReference type="ChEBI" id="CHEBI:57972"/>
        <dbReference type="EC" id="3.7.1.3"/>
    </reaction>
</comment>
<geneLocation type="mitochondrion" evidence="6"/>
<dbReference type="PANTHER" id="PTHR14084">
    <property type="entry name" value="KYNURENINASE"/>
    <property type="match status" value="1"/>
</dbReference>
<dbReference type="EC" id="3.7.1.3" evidence="4 5"/>
<comment type="function">
    <text evidence="4 5">Catalyzes the cleavage of L-kynurenine (L-Kyn) and L-3-hydroxykynurenine (L-3OHKyn) into anthranilic acid (AA) and 3-hydroxyanthranilic acid (3-OHAA), respectively.</text>
</comment>